<name>A0A5C6ZD70_9FLAO</name>
<gene>
    <name evidence="4" type="ORF">ESY86_16935</name>
</gene>
<dbReference type="GO" id="GO:0016780">
    <property type="term" value="F:phosphotransferase activity, for other substituted phosphate groups"/>
    <property type="evidence" value="ECO:0007669"/>
    <property type="project" value="TreeGrafter"/>
</dbReference>
<dbReference type="InterPro" id="IPR003362">
    <property type="entry name" value="Bact_transf"/>
</dbReference>
<evidence type="ECO:0000313" key="5">
    <source>
        <dbReference type="Proteomes" id="UP000321578"/>
    </source>
</evidence>
<keyword evidence="2" id="KW-1133">Transmembrane helix</keyword>
<feature type="transmembrane region" description="Helical" evidence="2">
    <location>
        <begin position="12"/>
        <end position="38"/>
    </location>
</feature>
<comment type="similarity">
    <text evidence="1">Belongs to the bacterial sugar transferase family.</text>
</comment>
<protein>
    <submittedName>
        <fullName evidence="4">Sugar transferase</fullName>
    </submittedName>
</protein>
<evidence type="ECO:0000256" key="2">
    <source>
        <dbReference type="SAM" id="Phobius"/>
    </source>
</evidence>
<evidence type="ECO:0000259" key="3">
    <source>
        <dbReference type="Pfam" id="PF02397"/>
    </source>
</evidence>
<keyword evidence="5" id="KW-1185">Reference proteome</keyword>
<keyword evidence="2" id="KW-0812">Transmembrane</keyword>
<feature type="domain" description="Bacterial sugar transferase" evidence="3">
    <location>
        <begin position="10"/>
        <end position="194"/>
    </location>
</feature>
<reference evidence="4 5" key="1">
    <citation type="submission" date="2019-08" db="EMBL/GenBank/DDBJ databases">
        <title>Genomes of Subsaximicrobium wynnwilliamsii strains.</title>
        <authorList>
            <person name="Bowman J.P."/>
        </authorList>
    </citation>
    <scope>NUCLEOTIDE SEQUENCE [LARGE SCALE GENOMIC DNA]</scope>
    <source>
        <strain evidence="4 5">2-80-2</strain>
    </source>
</reference>
<sequence length="195" mass="22180">MINSKQLLVKRGFDLLLGFALLPFLVIPVVLLVVLATVDTRCFGWFAQERVGQHGRLFRMFKIRTLRVEPHALGDLDASASSFGRFLRRYKLDELPQLFNVLFGQMSFVGPRPDVPGFADALKGADRMILKVKPGITGPASLKYQHEAQLLAQQAQPEVYNREVIWADKVKINKAYVETYRFSLDLRLLLKSIFS</sequence>
<evidence type="ECO:0000313" key="4">
    <source>
        <dbReference type="EMBL" id="TXD87464.1"/>
    </source>
</evidence>
<dbReference type="Proteomes" id="UP000321578">
    <property type="component" value="Unassembled WGS sequence"/>
</dbReference>
<dbReference type="EMBL" id="VORO01000024">
    <property type="protein sequence ID" value="TXD87464.1"/>
    <property type="molecule type" value="Genomic_DNA"/>
</dbReference>
<dbReference type="PANTHER" id="PTHR30576:SF20">
    <property type="entry name" value="QUINOVOSAMINEPHOSPHOTRANSFERAE-RELATED"/>
    <property type="match status" value="1"/>
</dbReference>
<proteinExistence type="inferred from homology"/>
<evidence type="ECO:0000256" key="1">
    <source>
        <dbReference type="ARBA" id="ARBA00006464"/>
    </source>
</evidence>
<dbReference type="Pfam" id="PF02397">
    <property type="entry name" value="Bac_transf"/>
    <property type="match status" value="1"/>
</dbReference>
<dbReference type="OrthoDB" id="9808602at2"/>
<keyword evidence="4" id="KW-0808">Transferase</keyword>
<keyword evidence="2" id="KW-0472">Membrane</keyword>
<dbReference type="AlphaFoldDB" id="A0A5C6ZD70"/>
<organism evidence="4 5">
    <name type="scientific">Subsaximicrobium wynnwilliamsii</name>
    <dbReference type="NCBI Taxonomy" id="291179"/>
    <lineage>
        <taxon>Bacteria</taxon>
        <taxon>Pseudomonadati</taxon>
        <taxon>Bacteroidota</taxon>
        <taxon>Flavobacteriia</taxon>
        <taxon>Flavobacteriales</taxon>
        <taxon>Flavobacteriaceae</taxon>
        <taxon>Subsaximicrobium</taxon>
    </lineage>
</organism>
<comment type="caution">
    <text evidence="4">The sequence shown here is derived from an EMBL/GenBank/DDBJ whole genome shotgun (WGS) entry which is preliminary data.</text>
</comment>
<dbReference type="PANTHER" id="PTHR30576">
    <property type="entry name" value="COLANIC BIOSYNTHESIS UDP-GLUCOSE LIPID CARRIER TRANSFERASE"/>
    <property type="match status" value="1"/>
</dbReference>
<accession>A0A5C6ZD70</accession>
<dbReference type="RefSeq" id="WP_147087915.1">
    <property type="nucleotide sequence ID" value="NZ_VORM01000026.1"/>
</dbReference>